<dbReference type="RefSeq" id="WP_011112309.1">
    <property type="nucleotide sequence ID" value="NC_004757.1"/>
</dbReference>
<feature type="transmembrane region" description="Helical" evidence="2">
    <location>
        <begin position="1092"/>
        <end position="1114"/>
    </location>
</feature>
<feature type="transmembrane region" description="Helical" evidence="2">
    <location>
        <begin position="625"/>
        <end position="645"/>
    </location>
</feature>
<evidence type="ECO:0000256" key="1">
    <source>
        <dbReference type="SAM" id="MobiDB-lite"/>
    </source>
</evidence>
<feature type="transmembrane region" description="Helical" evidence="2">
    <location>
        <begin position="1056"/>
        <end position="1080"/>
    </location>
</feature>
<feature type="transmembrane region" description="Helical" evidence="2">
    <location>
        <begin position="766"/>
        <end position="785"/>
    </location>
</feature>
<evidence type="ECO:0000313" key="5">
    <source>
        <dbReference type="Proteomes" id="UP000001416"/>
    </source>
</evidence>
<feature type="region of interest" description="Disordered" evidence="1">
    <location>
        <begin position="453"/>
        <end position="480"/>
    </location>
</feature>
<feature type="transmembrane region" description="Helical" evidence="2">
    <location>
        <begin position="392"/>
        <end position="414"/>
    </location>
</feature>
<dbReference type="OrthoDB" id="283584at2"/>
<feature type="transmembrane region" description="Helical" evidence="2">
    <location>
        <begin position="95"/>
        <end position="117"/>
    </location>
</feature>
<feature type="transmembrane region" description="Helical" evidence="2">
    <location>
        <begin position="243"/>
        <end position="266"/>
    </location>
</feature>
<evidence type="ECO:0000259" key="3">
    <source>
        <dbReference type="Pfam" id="PF04892"/>
    </source>
</evidence>
<feature type="transmembrane region" description="Helical" evidence="2">
    <location>
        <begin position="665"/>
        <end position="682"/>
    </location>
</feature>
<feature type="transmembrane region" description="Helical" evidence="2">
    <location>
        <begin position="426"/>
        <end position="445"/>
    </location>
</feature>
<reference evidence="4 5" key="1">
    <citation type="journal article" date="2003" name="J. Bacteriol.">
        <title>Complete genome sequence of the ammonia-oxidizing bacterium and obligate chemolithoautotroph Nitrosomonas europaea.</title>
        <authorList>
            <person name="Chain P."/>
            <person name="Lamerdin J."/>
            <person name="Larimer F."/>
            <person name="Regala W."/>
            <person name="Land M."/>
            <person name="Hauser L."/>
            <person name="Hooper A."/>
            <person name="Klotz M."/>
            <person name="Norton J."/>
            <person name="Sayavedra-Soto L."/>
            <person name="Arciero D."/>
            <person name="Hommes N."/>
            <person name="Whittaker M."/>
            <person name="Arp D."/>
        </authorList>
    </citation>
    <scope>NUCLEOTIDE SEQUENCE [LARGE SCALE GENOMIC DNA]</scope>
    <source>
        <strain evidence="5">ATCC 19718 / CIP 103999 / KCTC 2705 / NBRC 14298</strain>
    </source>
</reference>
<dbReference type="PANTHER" id="PTHR37422:SF13">
    <property type="entry name" value="LIPOPOLYSACCHARIDE BIOSYNTHESIS PROTEIN PA4999-RELATED"/>
    <property type="match status" value="1"/>
</dbReference>
<proteinExistence type="predicted"/>
<dbReference type="AlphaFoldDB" id="Q82TW2"/>
<feature type="transmembrane region" description="Helical" evidence="2">
    <location>
        <begin position="357"/>
        <end position="380"/>
    </location>
</feature>
<feature type="transmembrane region" description="Helical" evidence="2">
    <location>
        <begin position="1120"/>
        <end position="1141"/>
    </location>
</feature>
<name>Q82TW2_NITEU</name>
<protein>
    <recommendedName>
        <fullName evidence="3">VanZ-like domain-containing protein</fullName>
    </recommendedName>
</protein>
<keyword evidence="5" id="KW-1185">Reference proteome</keyword>
<evidence type="ECO:0000313" key="4">
    <source>
        <dbReference type="EMBL" id="CAD85668.1"/>
    </source>
</evidence>
<keyword evidence="2" id="KW-1133">Transmembrane helix</keyword>
<feature type="transmembrane region" description="Helical" evidence="2">
    <location>
        <begin position="791"/>
        <end position="809"/>
    </location>
</feature>
<feature type="transmembrane region" description="Helical" evidence="2">
    <location>
        <begin position="170"/>
        <end position="187"/>
    </location>
</feature>
<feature type="transmembrane region" description="Helical" evidence="2">
    <location>
        <begin position="69"/>
        <end position="88"/>
    </location>
</feature>
<dbReference type="PANTHER" id="PTHR37422">
    <property type="entry name" value="TEICHURONIC ACID BIOSYNTHESIS PROTEIN TUAE"/>
    <property type="match status" value="1"/>
</dbReference>
<feature type="transmembrane region" description="Helical" evidence="2">
    <location>
        <begin position="303"/>
        <end position="324"/>
    </location>
</feature>
<evidence type="ECO:0000256" key="2">
    <source>
        <dbReference type="SAM" id="Phobius"/>
    </source>
</evidence>
<feature type="transmembrane region" description="Helical" evidence="2">
    <location>
        <begin position="816"/>
        <end position="837"/>
    </location>
</feature>
<dbReference type="KEGG" id="neu:NE1757"/>
<feature type="compositionally biased region" description="Polar residues" evidence="1">
    <location>
        <begin position="453"/>
        <end position="462"/>
    </location>
</feature>
<feature type="transmembrane region" description="Helical" evidence="2">
    <location>
        <begin position="571"/>
        <end position="589"/>
    </location>
</feature>
<dbReference type="Pfam" id="PF04892">
    <property type="entry name" value="VanZ"/>
    <property type="match status" value="1"/>
</dbReference>
<feature type="transmembrane region" description="Helical" evidence="2">
    <location>
        <begin position="272"/>
        <end position="291"/>
    </location>
</feature>
<dbReference type="HOGENOM" id="CLU_278951_0_0_4"/>
<dbReference type="Gene3D" id="2.60.120.260">
    <property type="entry name" value="Galactose-binding domain-like"/>
    <property type="match status" value="1"/>
</dbReference>
<dbReference type="Proteomes" id="UP000001416">
    <property type="component" value="Chromosome"/>
</dbReference>
<feature type="domain" description="VanZ-like" evidence="3">
    <location>
        <begin position="35"/>
        <end position="149"/>
    </location>
</feature>
<feature type="transmembrane region" description="Helical" evidence="2">
    <location>
        <begin position="21"/>
        <end position="41"/>
    </location>
</feature>
<feature type="transmembrane region" description="Helical" evidence="2">
    <location>
        <begin position="132"/>
        <end position="149"/>
    </location>
</feature>
<keyword evidence="2" id="KW-0812">Transmembrane</keyword>
<accession>Q82TW2</accession>
<dbReference type="InterPro" id="IPR006976">
    <property type="entry name" value="VanZ-like"/>
</dbReference>
<feature type="transmembrane region" description="Helical" evidence="2">
    <location>
        <begin position="526"/>
        <end position="544"/>
    </location>
</feature>
<dbReference type="STRING" id="228410.NE1757"/>
<organism evidence="4 5">
    <name type="scientific">Nitrosomonas europaea (strain ATCC 19718 / CIP 103999 / KCTC 2705 / NBRC 14298)</name>
    <dbReference type="NCBI Taxonomy" id="228410"/>
    <lineage>
        <taxon>Bacteria</taxon>
        <taxon>Pseudomonadati</taxon>
        <taxon>Pseudomonadota</taxon>
        <taxon>Betaproteobacteria</taxon>
        <taxon>Nitrosomonadales</taxon>
        <taxon>Nitrosomonadaceae</taxon>
        <taxon>Nitrosomonas</taxon>
    </lineage>
</organism>
<dbReference type="EMBL" id="AL954747">
    <property type="protein sequence ID" value="CAD85668.1"/>
    <property type="molecule type" value="Genomic_DNA"/>
</dbReference>
<feature type="transmembrane region" description="Helical" evidence="2">
    <location>
        <begin position="694"/>
        <end position="712"/>
    </location>
</feature>
<dbReference type="InterPro" id="IPR051533">
    <property type="entry name" value="WaaL-like"/>
</dbReference>
<dbReference type="GeneID" id="87104917"/>
<sequence>MHKPSVHDFSQPDTGNQAVPVYLVAGYLFFVIYGSLVPFSWNGLAFDTAWENFQHIPLLELGVASRADLVANLLLYIPLGLLTCGLFTGRSRDPLVLATGIVLSLLFSTVIALAVEFTQQFFSPRTVSLNDLYAEFAGALSGALLWPLIGMRLQKITLDILHGGKNARHAALLTYTLVYLILSFFPYDLLLSYDEWQQKLTSGQMGWLFAPSCGNSCTWKLIPEALLVAPLAIFLFQPLQRTSLILAATTGIMLGVLIEGLQLTIVSGISQGASIISRMAGMMLGTALIQISPRVNWYWLHPYIRPLLLLGLIPYLGVLVLINYRLSGNWLGLTEGIERLKEIHFLPFYYHYFTTELVALMSLLLQAGAYLPVGIGFWLWHRTKLSFNSQHYCISHPGVTAGILSCVIEAGKLFSPDTHPDPTNVLIAAVSASLACYLLNLLFPVKSEVSPNNGKLNIPQTTDSDHKVISGSNGKAADQINDPEKITSQHNRQSPPPTFSATLSRTETSAFTGASEQQPPPSRRPGWPAIAGTIALLLAGIAAITSPLGALWVSFPLIIYSALLWWRPDLWLVWVLAFLPLLDLTPWSGRLYWTEYDTLLLATAGIGYLRLCFHPYTQPILRRPAALALALFVISTAISLGIALFPLSPLDQNAFTSYYSSYNGLRSVKGILFALLFIPLLTREWNAPETAARRLALGMSLGFAAEILYVLWERITFPGLFNFETDYRITGSFHGMHTGGAYIEGFLVLAAPFTVLWAWQQRNTLITLLTIGLYCLGAYCVMVTFSRGGQIAFGLVTVLLATGFSGFVLRRRTRIFSSISITILITVLAGTIAWPILSGPYSQSRFATVEKDVVTRADHWQDSIDIALVRGSPVFGMGSGSFPYAFFWYSSVPARPSTYTFATEDKNTYLQLGSGETLYFEQPVAVEPGQRYMLTMNLRSQAPNAAITAPVCEKALLYSFRCFWLSLRLDKVPPGKWGYYEAAISTSEFNTENSRVRRPAKLSLYNGQPDTTVDVDNISLKDAEGNDLVLNGDFSDGMSHWFFSTDSHLPWHIKNLFLHIFFEQGWFGLACFIVLTGYLLTRGLIRTWHNDVLHLVLCISLGAFLAIGIVDSLIDEPRLAFLFYLLMITGSISDTHPLPLLSGNRTRNTA</sequence>
<gene>
    <name evidence="4" type="ordered locus">NE1757</name>
</gene>
<dbReference type="eggNOG" id="COG5652">
    <property type="taxonomic scope" value="Bacteria"/>
</dbReference>
<keyword evidence="2" id="KW-0472">Membrane</keyword>
<feature type="transmembrane region" description="Helical" evidence="2">
    <location>
        <begin position="741"/>
        <end position="759"/>
    </location>
</feature>
<feature type="transmembrane region" description="Helical" evidence="2">
    <location>
        <begin position="218"/>
        <end position="236"/>
    </location>
</feature>